<dbReference type="PANTHER" id="PTHR14281:SF0">
    <property type="entry name" value="KINETOCHORE PROTEIN SPC25"/>
    <property type="match status" value="1"/>
</dbReference>
<accession>A0ABM0H1X8</accession>
<evidence type="ECO:0000313" key="13">
    <source>
        <dbReference type="Proteomes" id="UP000694865"/>
    </source>
</evidence>
<keyword evidence="10" id="KW-0995">Kinetochore</keyword>
<keyword evidence="8 10" id="KW-0131">Cell cycle</keyword>
<feature type="coiled-coil region" evidence="11">
    <location>
        <begin position="38"/>
        <end position="100"/>
    </location>
</feature>
<reference evidence="14" key="1">
    <citation type="submission" date="2025-08" db="UniProtKB">
        <authorList>
            <consortium name="RefSeq"/>
        </authorList>
    </citation>
    <scope>IDENTIFICATION</scope>
    <source>
        <tissue evidence="14">Testes</tissue>
    </source>
</reference>
<keyword evidence="13" id="KW-1185">Reference proteome</keyword>
<dbReference type="InterPro" id="IPR013255">
    <property type="entry name" value="Spc25_C"/>
</dbReference>
<evidence type="ECO:0000259" key="12">
    <source>
        <dbReference type="Pfam" id="PF08234"/>
    </source>
</evidence>
<comment type="function">
    <text evidence="10">Acts as a component of the essential kinetochore-associated NDC80 complex, which is required for chromosome segregation and spindle checkpoint activity.</text>
</comment>
<protein>
    <recommendedName>
        <fullName evidence="3 10">Kinetochore protein SPC25</fullName>
    </recommendedName>
</protein>
<keyword evidence="4 10" id="KW-0158">Chromosome</keyword>
<evidence type="ECO:0000256" key="1">
    <source>
        <dbReference type="ARBA" id="ARBA00004584"/>
    </source>
</evidence>
<proteinExistence type="inferred from homology"/>
<dbReference type="Gene3D" id="3.30.457.50">
    <property type="entry name" value="Chromosome segregation protein Spc25"/>
    <property type="match status" value="1"/>
</dbReference>
<keyword evidence="10" id="KW-0539">Nucleus</keyword>
<name>A0ABM0H1X8_SACKO</name>
<dbReference type="InterPro" id="IPR045143">
    <property type="entry name" value="Spc25"/>
</dbReference>
<organism evidence="13 14">
    <name type="scientific">Saccoglossus kowalevskii</name>
    <name type="common">Acorn worm</name>
    <dbReference type="NCBI Taxonomy" id="10224"/>
    <lineage>
        <taxon>Eukaryota</taxon>
        <taxon>Metazoa</taxon>
        <taxon>Hemichordata</taxon>
        <taxon>Enteropneusta</taxon>
        <taxon>Harrimaniidae</taxon>
        <taxon>Saccoglossus</taxon>
    </lineage>
</organism>
<comment type="subunit">
    <text evidence="10">Component of the NDC80 complex.</text>
</comment>
<evidence type="ECO:0000256" key="7">
    <source>
        <dbReference type="ARBA" id="ARBA00023054"/>
    </source>
</evidence>
<feature type="domain" description="Chromosome segregation protein Spc25 C-terminal" evidence="12">
    <location>
        <begin position="155"/>
        <end position="223"/>
    </location>
</feature>
<evidence type="ECO:0000256" key="3">
    <source>
        <dbReference type="ARBA" id="ARBA00013692"/>
    </source>
</evidence>
<evidence type="ECO:0000256" key="8">
    <source>
        <dbReference type="ARBA" id="ARBA00023306"/>
    </source>
</evidence>
<dbReference type="CDD" id="cd23784">
    <property type="entry name" value="RWD_Spc25"/>
    <property type="match status" value="1"/>
</dbReference>
<keyword evidence="7 11" id="KW-0175">Coiled coil</keyword>
<comment type="similarity">
    <text evidence="2 10">Belongs to the SPC25 family.</text>
</comment>
<evidence type="ECO:0000313" key="14">
    <source>
        <dbReference type="RefSeq" id="XP_002742409.1"/>
    </source>
</evidence>
<evidence type="ECO:0000256" key="2">
    <source>
        <dbReference type="ARBA" id="ARBA00006379"/>
    </source>
</evidence>
<evidence type="ECO:0000256" key="10">
    <source>
        <dbReference type="RuleBase" id="RU367150"/>
    </source>
</evidence>
<dbReference type="RefSeq" id="XP_002742409.1">
    <property type="nucleotide sequence ID" value="XM_002742363.2"/>
</dbReference>
<evidence type="ECO:0000256" key="6">
    <source>
        <dbReference type="ARBA" id="ARBA00022776"/>
    </source>
</evidence>
<comment type="subcellular location">
    <subcellularLocation>
        <location evidence="1">Chromosome</location>
        <location evidence="1">Centromere</location>
    </subcellularLocation>
    <subcellularLocation>
        <location evidence="10">Nucleus</location>
    </subcellularLocation>
    <subcellularLocation>
        <location evidence="10">Chromosome</location>
        <location evidence="10">Centromere</location>
        <location evidence="10">Kinetochore</location>
    </subcellularLocation>
</comment>
<keyword evidence="9 10" id="KW-0137">Centromere</keyword>
<sequence>MNTAEGEAECKRLEQDFELVRDKFINEDSSEKLVEDVLKNHELTIKRVQEDMEALGDAHKALKQQAESNQQVIQDKRDRLNILKQNIEKLKVENQRVMMENEGKQKIFGEQTRRNTKENELVQTRTKVVKSRAEELERAAEYFQDRLALEFKKLSGERMQIIFTNIDPDQQDKKYVITVKITENQYEVTECDPAVEGLDEMVVKLNKTSHFSLFIINLRRKFREMV</sequence>
<evidence type="ECO:0000256" key="9">
    <source>
        <dbReference type="ARBA" id="ARBA00023328"/>
    </source>
</evidence>
<gene>
    <name evidence="14" type="primary">LOC100378000</name>
</gene>
<evidence type="ECO:0000256" key="4">
    <source>
        <dbReference type="ARBA" id="ARBA00022454"/>
    </source>
</evidence>
<evidence type="ECO:0000256" key="5">
    <source>
        <dbReference type="ARBA" id="ARBA00022618"/>
    </source>
</evidence>
<dbReference type="GeneID" id="100378000"/>
<keyword evidence="5 10" id="KW-0132">Cell division</keyword>
<dbReference type="PANTHER" id="PTHR14281">
    <property type="entry name" value="KINETOCHORE PROTEIN SPC25-RELATED"/>
    <property type="match status" value="1"/>
</dbReference>
<dbReference type="Pfam" id="PF08234">
    <property type="entry name" value="Spindle_Spc25"/>
    <property type="match status" value="1"/>
</dbReference>
<evidence type="ECO:0000256" key="11">
    <source>
        <dbReference type="SAM" id="Coils"/>
    </source>
</evidence>
<dbReference type="Proteomes" id="UP000694865">
    <property type="component" value="Unplaced"/>
</dbReference>
<keyword evidence="6 10" id="KW-0498">Mitosis</keyword>